<keyword evidence="4" id="KW-1185">Reference proteome</keyword>
<evidence type="ECO:0000313" key="4">
    <source>
        <dbReference type="Proteomes" id="UP000245263"/>
    </source>
</evidence>
<dbReference type="Pfam" id="PF08327">
    <property type="entry name" value="AHSA1"/>
    <property type="match status" value="1"/>
</dbReference>
<organism evidence="3 4">
    <name type="scientific">Leptospira kobayashii</name>
    <dbReference type="NCBI Taxonomy" id="1917830"/>
    <lineage>
        <taxon>Bacteria</taxon>
        <taxon>Pseudomonadati</taxon>
        <taxon>Spirochaetota</taxon>
        <taxon>Spirochaetia</taxon>
        <taxon>Leptospirales</taxon>
        <taxon>Leptospiraceae</taxon>
        <taxon>Leptospira</taxon>
    </lineage>
</organism>
<evidence type="ECO:0000256" key="1">
    <source>
        <dbReference type="ARBA" id="ARBA00006817"/>
    </source>
</evidence>
<accession>A0ABM7UMI6</accession>
<dbReference type="InterPro" id="IPR023393">
    <property type="entry name" value="START-like_dom_sf"/>
</dbReference>
<gene>
    <name evidence="3" type="ORF">LPTSP3_g32180</name>
</gene>
<name>A0ABM7UMI6_9LEPT</name>
<dbReference type="SUPFAM" id="SSF55961">
    <property type="entry name" value="Bet v1-like"/>
    <property type="match status" value="1"/>
</dbReference>
<reference evidence="3 4" key="1">
    <citation type="submission" date="2021-08" db="EMBL/GenBank/DDBJ databases">
        <title>Complete genome sequence of Leptospira kobayashii strain E30.</title>
        <authorList>
            <person name="Nakao R."/>
            <person name="Nakamura S."/>
            <person name="Masuzawa T."/>
            <person name="Koizumi N."/>
        </authorList>
    </citation>
    <scope>NUCLEOTIDE SEQUENCE [LARGE SCALE GENOMIC DNA]</scope>
    <source>
        <strain evidence="3 4">E30</strain>
    </source>
</reference>
<proteinExistence type="inferred from homology"/>
<protein>
    <submittedName>
        <fullName evidence="3">Activator of HSP90 ATPase</fullName>
    </submittedName>
</protein>
<dbReference type="EMBL" id="AP025028">
    <property type="protein sequence ID" value="BDA80288.1"/>
    <property type="molecule type" value="Genomic_DNA"/>
</dbReference>
<dbReference type="InterPro" id="IPR013538">
    <property type="entry name" value="ASHA1/2-like_C"/>
</dbReference>
<dbReference type="Gene3D" id="3.30.530.20">
    <property type="match status" value="1"/>
</dbReference>
<evidence type="ECO:0000313" key="3">
    <source>
        <dbReference type="EMBL" id="BDA80288.1"/>
    </source>
</evidence>
<sequence>MTTQVLKVEKKINAEPARLFRAWLKVEDFSRWFLSGELIGIESVQIDPRPGGRFQINMLLDGKIFPHEGEYIAIEEPTKLVFTWRSHATGGRDTLVTVTFTALPAVTDTSSAETSNKTQTLVTLTHERLANDIEIKMHTHGWESILEGLDQWHSRKE</sequence>
<feature type="domain" description="Activator of Hsp90 ATPase homologue 1/2-like C-terminal" evidence="2">
    <location>
        <begin position="13"/>
        <end position="151"/>
    </location>
</feature>
<dbReference type="RefSeq" id="WP_109021347.1">
    <property type="nucleotide sequence ID" value="NZ_AP025028.1"/>
</dbReference>
<dbReference type="Proteomes" id="UP000245263">
    <property type="component" value="Chromosome 1"/>
</dbReference>
<dbReference type="CDD" id="cd07814">
    <property type="entry name" value="SRPBCC_CalC_Aha1-like"/>
    <property type="match status" value="1"/>
</dbReference>
<evidence type="ECO:0000259" key="2">
    <source>
        <dbReference type="Pfam" id="PF08327"/>
    </source>
</evidence>
<comment type="similarity">
    <text evidence="1">Belongs to the AHA1 family.</text>
</comment>